<reference evidence="7" key="1">
    <citation type="submission" date="2017-06" db="EMBL/GenBank/DDBJ databases">
        <authorList>
            <person name="Varghese N."/>
            <person name="Submissions S."/>
        </authorList>
    </citation>
    <scope>NUCLEOTIDE SEQUENCE [LARGE SCALE GENOMIC DNA]</scope>
    <source>
        <strain evidence="7">DSM 28041</strain>
    </source>
</reference>
<dbReference type="GO" id="GO:0008984">
    <property type="term" value="F:protein-glutamate methylesterase activity"/>
    <property type="evidence" value="ECO:0007669"/>
    <property type="project" value="UniProtKB-EC"/>
</dbReference>
<keyword evidence="1 4" id="KW-0378">Hydrolase</keyword>
<dbReference type="GO" id="GO:0000156">
    <property type="term" value="F:phosphorelay response regulator activity"/>
    <property type="evidence" value="ECO:0007669"/>
    <property type="project" value="InterPro"/>
</dbReference>
<keyword evidence="4" id="KW-0145">Chemotaxis</keyword>
<evidence type="ECO:0000256" key="4">
    <source>
        <dbReference type="PROSITE-ProRule" id="PRU00050"/>
    </source>
</evidence>
<evidence type="ECO:0000313" key="6">
    <source>
        <dbReference type="EMBL" id="SNR32718.1"/>
    </source>
</evidence>
<proteinExistence type="predicted"/>
<dbReference type="EMBL" id="FZNS01000001">
    <property type="protein sequence ID" value="SNR32718.1"/>
    <property type="molecule type" value="Genomic_DNA"/>
</dbReference>
<dbReference type="PANTHER" id="PTHR42872">
    <property type="entry name" value="PROTEIN-GLUTAMATE METHYLESTERASE/PROTEIN-GLUTAMINE GLUTAMINASE"/>
    <property type="match status" value="1"/>
</dbReference>
<dbReference type="EC" id="3.1.1.61" evidence="2"/>
<dbReference type="CDD" id="cd16432">
    <property type="entry name" value="CheB_Rec"/>
    <property type="match status" value="1"/>
</dbReference>
<keyword evidence="7" id="KW-1185">Reference proteome</keyword>
<evidence type="ECO:0000259" key="5">
    <source>
        <dbReference type="PROSITE" id="PS50122"/>
    </source>
</evidence>
<protein>
    <recommendedName>
        <fullName evidence="2">protein-glutamate methylesterase</fullName>
        <ecNumber evidence="2">3.1.1.61</ecNumber>
    </recommendedName>
</protein>
<evidence type="ECO:0000256" key="2">
    <source>
        <dbReference type="ARBA" id="ARBA00039140"/>
    </source>
</evidence>
<organism evidence="6 7">
    <name type="scientific">Hymenobacter mucosus</name>
    <dbReference type="NCBI Taxonomy" id="1411120"/>
    <lineage>
        <taxon>Bacteria</taxon>
        <taxon>Pseudomonadati</taxon>
        <taxon>Bacteroidota</taxon>
        <taxon>Cytophagia</taxon>
        <taxon>Cytophagales</taxon>
        <taxon>Hymenobacteraceae</taxon>
        <taxon>Hymenobacter</taxon>
    </lineage>
</organism>
<dbReference type="InterPro" id="IPR035909">
    <property type="entry name" value="CheB_C"/>
</dbReference>
<dbReference type="RefSeq" id="WP_143436972.1">
    <property type="nucleotide sequence ID" value="NZ_FZNS01000001.1"/>
</dbReference>
<evidence type="ECO:0000256" key="1">
    <source>
        <dbReference type="ARBA" id="ARBA00022801"/>
    </source>
</evidence>
<comment type="catalytic activity">
    <reaction evidence="3">
        <text>[protein]-L-glutamate 5-O-methyl ester + H2O = L-glutamyl-[protein] + methanol + H(+)</text>
        <dbReference type="Rhea" id="RHEA:23236"/>
        <dbReference type="Rhea" id="RHEA-COMP:10208"/>
        <dbReference type="Rhea" id="RHEA-COMP:10311"/>
        <dbReference type="ChEBI" id="CHEBI:15377"/>
        <dbReference type="ChEBI" id="CHEBI:15378"/>
        <dbReference type="ChEBI" id="CHEBI:17790"/>
        <dbReference type="ChEBI" id="CHEBI:29973"/>
        <dbReference type="ChEBI" id="CHEBI:82795"/>
        <dbReference type="EC" id="3.1.1.61"/>
    </reaction>
</comment>
<feature type="active site" evidence="4">
    <location>
        <position position="159"/>
    </location>
</feature>
<dbReference type="InterPro" id="IPR000673">
    <property type="entry name" value="Sig_transdc_resp-reg_Me-estase"/>
</dbReference>
<dbReference type="PROSITE" id="PS50122">
    <property type="entry name" value="CHEB"/>
    <property type="match status" value="1"/>
</dbReference>
<sequence>MLNSSTPFTIVFGNLPTLVVGELTRLLHTDASLRVVGTASGTEELARLARRLQPGGIIVGEDQLLGLEQLRRQYAGPVLLYSTRPPLSGMLREVAQLGVQDYLSALPVNGSEQLVWRREVLRKVGAMRPKPAVALPSPMSARRVVAPLLPGGVVVIGGSTGGSTAVEAIVRNLPTNFPWAVLVAVHLPAGFTDALVDRLQRASSLPVEAATQGARLVAGHVLVAPGGYNMVVRPVPNSPWQGWQTEFVNETSLDVPSVDILMQSVATAAGRSVLGVVLSGLGSDGTRGASYVRQKGGVVIAQDEASSAVFGMPKAVIMAGLATAVLPLREITAYVLRHVSQVPARRAGMFASSHSLPR</sequence>
<dbReference type="Gene3D" id="3.40.50.180">
    <property type="entry name" value="Methylesterase CheB, C-terminal domain"/>
    <property type="match status" value="1"/>
</dbReference>
<feature type="active site" evidence="4">
    <location>
        <position position="186"/>
    </location>
</feature>
<evidence type="ECO:0000256" key="3">
    <source>
        <dbReference type="ARBA" id="ARBA00048267"/>
    </source>
</evidence>
<dbReference type="AlphaFoldDB" id="A0A238VEX5"/>
<name>A0A238VEX5_9BACT</name>
<dbReference type="Pfam" id="PF01339">
    <property type="entry name" value="CheB_methylest"/>
    <property type="match status" value="1"/>
</dbReference>
<gene>
    <name evidence="6" type="ORF">SAMN06269173_101541</name>
</gene>
<dbReference type="SUPFAM" id="SSF52738">
    <property type="entry name" value="Methylesterase CheB, C-terminal domain"/>
    <property type="match status" value="1"/>
</dbReference>
<feature type="active site" evidence="4">
    <location>
        <position position="284"/>
    </location>
</feature>
<evidence type="ECO:0000313" key="7">
    <source>
        <dbReference type="Proteomes" id="UP000198310"/>
    </source>
</evidence>
<dbReference type="PANTHER" id="PTHR42872:SF6">
    <property type="entry name" value="PROTEIN-GLUTAMATE METHYLESTERASE_PROTEIN-GLUTAMINE GLUTAMINASE"/>
    <property type="match status" value="1"/>
</dbReference>
<dbReference type="GO" id="GO:0006935">
    <property type="term" value="P:chemotaxis"/>
    <property type="evidence" value="ECO:0007669"/>
    <property type="project" value="UniProtKB-UniRule"/>
</dbReference>
<dbReference type="Proteomes" id="UP000198310">
    <property type="component" value="Unassembled WGS sequence"/>
</dbReference>
<dbReference type="GO" id="GO:0005737">
    <property type="term" value="C:cytoplasm"/>
    <property type="evidence" value="ECO:0007669"/>
    <property type="project" value="InterPro"/>
</dbReference>
<feature type="domain" description="CheB-type methylesterase" evidence="5">
    <location>
        <begin position="147"/>
        <end position="342"/>
    </location>
</feature>
<accession>A0A238VEX5</accession>